<feature type="region of interest" description="Disordered" evidence="6">
    <location>
        <begin position="401"/>
        <end position="438"/>
    </location>
</feature>
<protein>
    <submittedName>
        <fullName evidence="8">Peptidase S41</fullName>
    </submittedName>
</protein>
<keyword evidence="3 5" id="KW-0378">Hydrolase</keyword>
<reference evidence="8 9" key="1">
    <citation type="submission" date="2017-01" db="EMBL/GenBank/DDBJ databases">
        <authorList>
            <person name="Mah S.A."/>
            <person name="Swanson W.J."/>
            <person name="Moy G.W."/>
            <person name="Vacquier V.D."/>
        </authorList>
    </citation>
    <scope>NUCLEOTIDE SEQUENCE [LARGE SCALE GENOMIC DNA]</scope>
    <source>
        <strain evidence="8 9">DCY110</strain>
    </source>
</reference>
<evidence type="ECO:0000256" key="3">
    <source>
        <dbReference type="ARBA" id="ARBA00022801"/>
    </source>
</evidence>
<evidence type="ECO:0000256" key="4">
    <source>
        <dbReference type="ARBA" id="ARBA00022825"/>
    </source>
</evidence>
<evidence type="ECO:0000256" key="6">
    <source>
        <dbReference type="SAM" id="MobiDB-lite"/>
    </source>
</evidence>
<keyword evidence="2 5" id="KW-0645">Protease</keyword>
<dbReference type="SMART" id="SM00245">
    <property type="entry name" value="TSPc"/>
    <property type="match status" value="1"/>
</dbReference>
<dbReference type="PROSITE" id="PS50106">
    <property type="entry name" value="PDZ"/>
    <property type="match status" value="1"/>
</dbReference>
<dbReference type="FunFam" id="2.30.42.10:FF:000063">
    <property type="entry name" value="Peptidase, S41 family"/>
    <property type="match status" value="1"/>
</dbReference>
<dbReference type="AlphaFoldDB" id="A0A1P8JTV4"/>
<dbReference type="InterPro" id="IPR004447">
    <property type="entry name" value="Peptidase_S41A"/>
</dbReference>
<organism evidence="8 9">
    <name type="scientific">Rhodoferax koreensis</name>
    <dbReference type="NCBI Taxonomy" id="1842727"/>
    <lineage>
        <taxon>Bacteria</taxon>
        <taxon>Pseudomonadati</taxon>
        <taxon>Pseudomonadota</taxon>
        <taxon>Betaproteobacteria</taxon>
        <taxon>Burkholderiales</taxon>
        <taxon>Comamonadaceae</taxon>
        <taxon>Rhodoferax</taxon>
    </lineage>
</organism>
<evidence type="ECO:0000259" key="7">
    <source>
        <dbReference type="PROSITE" id="PS50106"/>
    </source>
</evidence>
<dbReference type="Pfam" id="PF22694">
    <property type="entry name" value="CtpB_N-like"/>
    <property type="match status" value="1"/>
</dbReference>
<dbReference type="FunFam" id="3.30.750.44:FF:000001">
    <property type="entry name" value="S41 family peptidase"/>
    <property type="match status" value="1"/>
</dbReference>
<dbReference type="CDD" id="cd07560">
    <property type="entry name" value="Peptidase_S41_CPP"/>
    <property type="match status" value="1"/>
</dbReference>
<dbReference type="Gene3D" id="3.90.226.10">
    <property type="entry name" value="2-enoyl-CoA Hydratase, Chain A, domain 1"/>
    <property type="match status" value="1"/>
</dbReference>
<dbReference type="CDD" id="cd06782">
    <property type="entry name" value="cpPDZ_CPP-like"/>
    <property type="match status" value="1"/>
</dbReference>
<dbReference type="Pfam" id="PF13180">
    <property type="entry name" value="PDZ_2"/>
    <property type="match status" value="1"/>
</dbReference>
<dbReference type="EMBL" id="CP019236">
    <property type="protein sequence ID" value="APW37206.1"/>
    <property type="molecule type" value="Genomic_DNA"/>
</dbReference>
<accession>A0A1P8JTV4</accession>
<dbReference type="GO" id="GO:0008236">
    <property type="term" value="F:serine-type peptidase activity"/>
    <property type="evidence" value="ECO:0007669"/>
    <property type="project" value="UniProtKB-KW"/>
</dbReference>
<dbReference type="Gene3D" id="3.30.750.44">
    <property type="match status" value="1"/>
</dbReference>
<comment type="similarity">
    <text evidence="1 5">Belongs to the peptidase S41A family.</text>
</comment>
<dbReference type="GO" id="GO:0006508">
    <property type="term" value="P:proteolysis"/>
    <property type="evidence" value="ECO:0007669"/>
    <property type="project" value="UniProtKB-KW"/>
</dbReference>
<dbReference type="InterPro" id="IPR001478">
    <property type="entry name" value="PDZ"/>
</dbReference>
<dbReference type="InterPro" id="IPR005151">
    <property type="entry name" value="Tail-specific_protease"/>
</dbReference>
<dbReference type="KEGG" id="rhy:RD110_08335"/>
<evidence type="ECO:0000256" key="2">
    <source>
        <dbReference type="ARBA" id="ARBA00022670"/>
    </source>
</evidence>
<dbReference type="SUPFAM" id="SSF50156">
    <property type="entry name" value="PDZ domain-like"/>
    <property type="match status" value="1"/>
</dbReference>
<dbReference type="PANTHER" id="PTHR32060:SF30">
    <property type="entry name" value="CARBOXY-TERMINAL PROCESSING PROTEASE CTPA"/>
    <property type="match status" value="1"/>
</dbReference>
<name>A0A1P8JTV4_9BURK</name>
<dbReference type="Proteomes" id="UP000186609">
    <property type="component" value="Chromosome"/>
</dbReference>
<dbReference type="GO" id="GO:0030288">
    <property type="term" value="C:outer membrane-bounded periplasmic space"/>
    <property type="evidence" value="ECO:0007669"/>
    <property type="project" value="TreeGrafter"/>
</dbReference>
<dbReference type="InterPro" id="IPR036034">
    <property type="entry name" value="PDZ_sf"/>
</dbReference>
<dbReference type="Pfam" id="PF03572">
    <property type="entry name" value="Peptidase_S41"/>
    <property type="match status" value="1"/>
</dbReference>
<dbReference type="STRING" id="1842727.RD110_08335"/>
<dbReference type="Gene3D" id="2.30.42.10">
    <property type="match status" value="1"/>
</dbReference>
<dbReference type="InterPro" id="IPR055210">
    <property type="entry name" value="CtpA/B_N"/>
</dbReference>
<dbReference type="FunFam" id="3.90.226.10:FF:000029">
    <property type="entry name" value="Peptidase, S41 family"/>
    <property type="match status" value="1"/>
</dbReference>
<feature type="domain" description="PDZ" evidence="7">
    <location>
        <begin position="88"/>
        <end position="156"/>
    </location>
</feature>
<dbReference type="GO" id="GO:0007165">
    <property type="term" value="P:signal transduction"/>
    <property type="evidence" value="ECO:0007669"/>
    <property type="project" value="TreeGrafter"/>
</dbReference>
<dbReference type="GO" id="GO:0004175">
    <property type="term" value="F:endopeptidase activity"/>
    <property type="evidence" value="ECO:0007669"/>
    <property type="project" value="TreeGrafter"/>
</dbReference>
<dbReference type="NCBIfam" id="TIGR00225">
    <property type="entry name" value="prc"/>
    <property type="match status" value="1"/>
</dbReference>
<evidence type="ECO:0000313" key="9">
    <source>
        <dbReference type="Proteomes" id="UP000186609"/>
    </source>
</evidence>
<gene>
    <name evidence="8" type="ORF">RD110_08335</name>
</gene>
<evidence type="ECO:0000256" key="1">
    <source>
        <dbReference type="ARBA" id="ARBA00009179"/>
    </source>
</evidence>
<proteinExistence type="inferred from homology"/>
<evidence type="ECO:0000256" key="5">
    <source>
        <dbReference type="RuleBase" id="RU004404"/>
    </source>
</evidence>
<dbReference type="OrthoDB" id="9812068at2"/>
<dbReference type="SMART" id="SM00228">
    <property type="entry name" value="PDZ"/>
    <property type="match status" value="1"/>
</dbReference>
<evidence type="ECO:0000313" key="8">
    <source>
        <dbReference type="EMBL" id="APW37206.1"/>
    </source>
</evidence>
<keyword evidence="4 5" id="KW-0720">Serine protease</keyword>
<dbReference type="PANTHER" id="PTHR32060">
    <property type="entry name" value="TAIL-SPECIFIC PROTEASE"/>
    <property type="match status" value="1"/>
</dbReference>
<dbReference type="RefSeq" id="WP_076198475.1">
    <property type="nucleotide sequence ID" value="NZ_CP019236.1"/>
</dbReference>
<keyword evidence="9" id="KW-1185">Reference proteome</keyword>
<dbReference type="InterPro" id="IPR029045">
    <property type="entry name" value="ClpP/crotonase-like_dom_sf"/>
</dbReference>
<dbReference type="SUPFAM" id="SSF52096">
    <property type="entry name" value="ClpP/crotonase"/>
    <property type="match status" value="1"/>
</dbReference>
<sequence length="477" mass="52041">MGQKLKIAGWISAGALAGALTTVSLQTVARGTMTPLPLEELQQMAAVFGMVKSDYVEPVDEKKLIGDAIAGMVAGLDPHSQYFDKKSFKEFREGTSGRFVGVGIEITQEDGLVKVVSPIEGSPAFRAGLKPNDLITKIDDTAVKGLSLNDAVKKMRGEPNTKVDLTIFRKDENRSFPVTITREEIRTQSVRGKVIEPGYAWIRLSQFQDRTVDDFAKKMEEIYKQDPNLKGLVLDLRNDPGGLLDAAVAISAAFLPENVTVVSTNGQLADSKFTYKAAPEFYQRRGGADPLARLPAGIKSVPLVVLVNEGSASASEIVAGALQDYKRGTIMGSQTFGKGSVQTVRPLGPDTGLKLTTARYYTPSGRSIQAKGIVPDVMVDDTEDGSPFAVLRMREADLEKHLNSGQGEEVKDANREKAREEARKKLEEEAKKPVAERKVPEFGSDKDFQLVQAINQLKGRPVLISKTMIERKEKTTE</sequence>